<proteinExistence type="predicted"/>
<comment type="caution">
    <text evidence="1">The sequence shown here is derived from an EMBL/GenBank/DDBJ whole genome shotgun (WGS) entry which is preliminary data.</text>
</comment>
<accession>A0A443VHP1</accession>
<organism evidence="1 2">
    <name type="scientific">Raoultella planticola</name>
    <name type="common">Klebsiella planticola</name>
    <dbReference type="NCBI Taxonomy" id="575"/>
    <lineage>
        <taxon>Bacteria</taxon>
        <taxon>Pseudomonadati</taxon>
        <taxon>Pseudomonadota</taxon>
        <taxon>Gammaproteobacteria</taxon>
        <taxon>Enterobacterales</taxon>
        <taxon>Enterobacteriaceae</taxon>
        <taxon>Klebsiella/Raoultella group</taxon>
        <taxon>Raoultella</taxon>
    </lineage>
</organism>
<evidence type="ECO:0000313" key="2">
    <source>
        <dbReference type="Proteomes" id="UP000288843"/>
    </source>
</evidence>
<evidence type="ECO:0000313" key="1">
    <source>
        <dbReference type="EMBL" id="RWT18935.1"/>
    </source>
</evidence>
<dbReference type="Proteomes" id="UP000288843">
    <property type="component" value="Unassembled WGS sequence"/>
</dbReference>
<name>A0A443VHP1_RAOPL</name>
<protein>
    <submittedName>
        <fullName evidence="1">Uncharacterized protein</fullName>
    </submittedName>
</protein>
<reference evidence="1 2" key="1">
    <citation type="submission" date="2018-06" db="EMBL/GenBank/DDBJ databases">
        <title>Carbapenemase-producing Enterobacteriaceae present in wastewater treatment plant effluent and nearby surface waters in the US.</title>
        <authorList>
            <person name="Mathys D.A."/>
            <person name="Mollenkopf D.F."/>
            <person name="Feicht S.M."/>
            <person name="Adams R.J."/>
            <person name="Albers A.L."/>
            <person name="Stuever D.M."/>
            <person name="Daniels J.B."/>
            <person name="Wittum T.E."/>
        </authorList>
    </citation>
    <scope>NUCLEOTIDE SEQUENCE [LARGE SCALE GENOMIC DNA]</scope>
    <source>
        <strain evidence="1 2">GEO_47_Down_B</strain>
    </source>
</reference>
<sequence>MDSVHHIWCPLSSQKYQDLPDGAETTLTNKACNQPVKSSIRLSLYDNLASGIYPTEVIPPFLAEVNSRT</sequence>
<dbReference type="EMBL" id="QKOX01000029">
    <property type="protein sequence ID" value="RWT18935.1"/>
    <property type="molecule type" value="Genomic_DNA"/>
</dbReference>
<dbReference type="AlphaFoldDB" id="A0A443VHP1"/>
<gene>
    <name evidence="1" type="ORF">DN603_22695</name>
</gene>